<evidence type="ECO:0000256" key="6">
    <source>
        <dbReference type="ARBA" id="ARBA00023002"/>
    </source>
</evidence>
<dbReference type="PROSITE" id="PS51318">
    <property type="entry name" value="TAT"/>
    <property type="match status" value="1"/>
</dbReference>
<dbReference type="InterPro" id="IPR006963">
    <property type="entry name" value="Mopterin_OxRdtase_4Fe-4S_dom"/>
</dbReference>
<keyword evidence="6" id="KW-0560">Oxidoreductase</keyword>
<dbReference type="Gene3D" id="3.40.50.740">
    <property type="match status" value="1"/>
</dbReference>
<dbReference type="InterPro" id="IPR009010">
    <property type="entry name" value="Asp_de-COase-like_dom_sf"/>
</dbReference>
<dbReference type="AlphaFoldDB" id="A0A7V2SWJ3"/>
<dbReference type="GO" id="GO:0016491">
    <property type="term" value="F:oxidoreductase activity"/>
    <property type="evidence" value="ECO:0007669"/>
    <property type="project" value="UniProtKB-KW"/>
</dbReference>
<dbReference type="Pfam" id="PF04879">
    <property type="entry name" value="Molybdop_Fe4S4"/>
    <property type="match status" value="1"/>
</dbReference>
<dbReference type="Pfam" id="PF01568">
    <property type="entry name" value="Molydop_binding"/>
    <property type="match status" value="1"/>
</dbReference>
<gene>
    <name evidence="10" type="ORF">ENJ63_05225</name>
</gene>
<dbReference type="PROSITE" id="PS51669">
    <property type="entry name" value="4FE4S_MOW_BIS_MGD"/>
    <property type="match status" value="1"/>
</dbReference>
<dbReference type="EMBL" id="DRND01000417">
    <property type="protein sequence ID" value="HFC47268.1"/>
    <property type="molecule type" value="Genomic_DNA"/>
</dbReference>
<evidence type="ECO:0000256" key="4">
    <source>
        <dbReference type="ARBA" id="ARBA00022723"/>
    </source>
</evidence>
<dbReference type="PANTHER" id="PTHR43742:SF9">
    <property type="entry name" value="TETRATHIONATE REDUCTASE SUBUNIT A"/>
    <property type="match status" value="1"/>
</dbReference>
<name>A0A7V2SWJ3_9BACT</name>
<dbReference type="GO" id="GO:0046872">
    <property type="term" value="F:metal ion binding"/>
    <property type="evidence" value="ECO:0007669"/>
    <property type="project" value="UniProtKB-KW"/>
</dbReference>
<keyword evidence="8" id="KW-0411">Iron-sulfur</keyword>
<evidence type="ECO:0000256" key="5">
    <source>
        <dbReference type="ARBA" id="ARBA00022729"/>
    </source>
</evidence>
<dbReference type="InterPro" id="IPR050612">
    <property type="entry name" value="Prok_Mopterin_Oxidored"/>
</dbReference>
<dbReference type="Gene3D" id="3.40.228.10">
    <property type="entry name" value="Dimethylsulfoxide Reductase, domain 2"/>
    <property type="match status" value="1"/>
</dbReference>
<dbReference type="PANTHER" id="PTHR43742">
    <property type="entry name" value="TRIMETHYLAMINE-N-OXIDE REDUCTASE"/>
    <property type="match status" value="1"/>
</dbReference>
<keyword evidence="2" id="KW-0004">4Fe-4S</keyword>
<dbReference type="SUPFAM" id="SSF53706">
    <property type="entry name" value="Formate dehydrogenase/DMSO reductase, domains 1-3"/>
    <property type="match status" value="1"/>
</dbReference>
<evidence type="ECO:0000256" key="1">
    <source>
        <dbReference type="ARBA" id="ARBA00010312"/>
    </source>
</evidence>
<dbReference type="Proteomes" id="UP000885797">
    <property type="component" value="Unassembled WGS sequence"/>
</dbReference>
<dbReference type="Gene3D" id="3.30.200.210">
    <property type="match status" value="1"/>
</dbReference>
<dbReference type="GO" id="GO:0043546">
    <property type="term" value="F:molybdopterin cofactor binding"/>
    <property type="evidence" value="ECO:0007669"/>
    <property type="project" value="InterPro"/>
</dbReference>
<keyword evidence="3" id="KW-0500">Molybdenum</keyword>
<dbReference type="InterPro" id="IPR006657">
    <property type="entry name" value="MoPterin_dinucl-bd_dom"/>
</dbReference>
<dbReference type="SUPFAM" id="SSF50692">
    <property type="entry name" value="ADC-like"/>
    <property type="match status" value="1"/>
</dbReference>
<evidence type="ECO:0000256" key="2">
    <source>
        <dbReference type="ARBA" id="ARBA00022485"/>
    </source>
</evidence>
<evidence type="ECO:0000256" key="3">
    <source>
        <dbReference type="ARBA" id="ARBA00022505"/>
    </source>
</evidence>
<dbReference type="SMART" id="SM00926">
    <property type="entry name" value="Molybdop_Fe4S4"/>
    <property type="match status" value="1"/>
</dbReference>
<evidence type="ECO:0000256" key="7">
    <source>
        <dbReference type="ARBA" id="ARBA00023004"/>
    </source>
</evidence>
<dbReference type="GO" id="GO:0051539">
    <property type="term" value="F:4 iron, 4 sulfur cluster binding"/>
    <property type="evidence" value="ECO:0007669"/>
    <property type="project" value="UniProtKB-KW"/>
</dbReference>
<sequence length="1077" mass="120602">MKDIRKKTVEIDGEKIKMTRRCFLKSAAFFGGIAALSQVPGMGLVEKLASAGTLLGQNAYPFDKPENVIYTCCLQCHTACTIKAKILDGIMVKVDGNPYSPMNLNPHLSYDTDPKEAVLYDGRLCPKGQAGVQTLYDPYRIRKVLKRKPGTKRGENKWVTIDFDKAIQEIVEGGNLFGEGHVPGLKDIWAVRDGKLMKALKKDAKKVQMGKMSVEQFKAKHSQHLNKLIDPNHPDLGPINNQFVFLGGRIEHGRKEFAKRFVKNAFGSVNWYEHTTVCEQSHHIAFNEMTAKYKGGRWHPMLKEYFEDYGGGKHHLKPDVPNAEFVIWFGTSPFEANFGPTHWVSYITNAQAKKNFKFAVVDPRLNKTAARANYWVPVKPGGDAPLALGMIRWIIENKRYNKAYLRAANRAAASLNGDTTWTNATHLVRLSDDGKRGVKLLRGDECNVCDQHLFMAVSDGKVVTFDPYAKGSEPVVGDLFAEGEINGVKYKTAFALLRDVVMEKSLEEWAREAGVPVRQLIELAREFTSHGRKAVADMYRGPVQHTNGYYNGTAIITLNLLVGNCDWKGGMMKGGGHWHEDGSKKGQPFNLKKGLHPGKIGSYGVTLTREKWRYEDTTLFQKDGYPAKRTWYPYTGNVYQEVIPSAADGYPYRIKFLWLHKGTPALSVPGANSTIEILRDPKEIPLIIADDIVIGETTMYADYIFPDTAIWERWGTPHLTPACPTAGSKVRQPAVESLVETCKVFGVEQHISMEAVMLAIAEKMGLPGYGKDGFAPNLDFTHRDEFYLKAVANIAFGDHGGKDKVPLADREELSIFKAARRHLTKATFDEARWKRAIGEDEDLWRRVVYVLNRGGRFEDASRAYVGDKVRHQFKSQFNLFVEHVALGKNSFTGENFSGIPIYEPVKDAAGRPVVFPERYEFQLFTYKHILGGQSRTISNYWTMVSELGENYVQINTRDARRLGLKDGDKVRIVGPTNPKGTIPILPGEEKPVVGTVRVEEGVRPGTVVASWSFGHWAYGGRDVVVDNKLIKGDRRRLTGICPNASMMVDPAVKNMCLTDPIGGSCSFYDSKVRLEKV</sequence>
<keyword evidence="5" id="KW-0732">Signal</keyword>
<dbReference type="InterPro" id="IPR037946">
    <property type="entry name" value="MopB_CT_Tetrathionate"/>
</dbReference>
<protein>
    <submittedName>
        <fullName evidence="10">Molybdopterin oxidoreductase</fullName>
    </submittedName>
</protein>
<keyword evidence="4" id="KW-0479">Metal-binding</keyword>
<accession>A0A7V2SWJ3</accession>
<dbReference type="CDD" id="cd02780">
    <property type="entry name" value="MopB_CT_Tetrathionate_Arsenate-R"/>
    <property type="match status" value="1"/>
</dbReference>
<evidence type="ECO:0000259" key="9">
    <source>
        <dbReference type="PROSITE" id="PS51669"/>
    </source>
</evidence>
<evidence type="ECO:0000313" key="10">
    <source>
        <dbReference type="EMBL" id="HFC47268.1"/>
    </source>
</evidence>
<dbReference type="Pfam" id="PF00384">
    <property type="entry name" value="Molybdopterin"/>
    <property type="match status" value="1"/>
</dbReference>
<feature type="domain" description="4Fe-4S Mo/W bis-MGD-type" evidence="9">
    <location>
        <begin position="65"/>
        <end position="139"/>
    </location>
</feature>
<dbReference type="InterPro" id="IPR006311">
    <property type="entry name" value="TAT_signal"/>
</dbReference>
<comment type="similarity">
    <text evidence="1">Belongs to the prokaryotic molybdopterin-containing oxidoreductase family.</text>
</comment>
<keyword evidence="7" id="KW-0408">Iron</keyword>
<dbReference type="InterPro" id="IPR006656">
    <property type="entry name" value="Mopterin_OxRdtase"/>
</dbReference>
<organism evidence="10">
    <name type="scientific">Dissulfuribacter thermophilus</name>
    <dbReference type="NCBI Taxonomy" id="1156395"/>
    <lineage>
        <taxon>Bacteria</taxon>
        <taxon>Pseudomonadati</taxon>
        <taxon>Thermodesulfobacteriota</taxon>
        <taxon>Dissulfuribacteria</taxon>
        <taxon>Dissulfuribacterales</taxon>
        <taxon>Dissulfuribacteraceae</taxon>
        <taxon>Dissulfuribacter</taxon>
    </lineage>
</organism>
<evidence type="ECO:0000256" key="8">
    <source>
        <dbReference type="ARBA" id="ARBA00023014"/>
    </source>
</evidence>
<proteinExistence type="inferred from homology"/>
<dbReference type="Gene3D" id="2.40.40.20">
    <property type="match status" value="1"/>
</dbReference>
<comment type="caution">
    <text evidence="10">The sequence shown here is derived from an EMBL/GenBank/DDBJ whole genome shotgun (WGS) entry which is preliminary data.</text>
</comment>
<reference evidence="10" key="1">
    <citation type="journal article" date="2020" name="mSystems">
        <title>Genome- and Community-Level Interaction Insights into Carbon Utilization and Element Cycling Functions of Hydrothermarchaeota in Hydrothermal Sediment.</title>
        <authorList>
            <person name="Zhou Z."/>
            <person name="Liu Y."/>
            <person name="Xu W."/>
            <person name="Pan J."/>
            <person name="Luo Z.H."/>
            <person name="Li M."/>
        </authorList>
    </citation>
    <scope>NUCLEOTIDE SEQUENCE [LARGE SCALE GENOMIC DNA]</scope>
    <source>
        <strain evidence="10">HyVt-503</strain>
    </source>
</reference>